<proteinExistence type="predicted"/>
<dbReference type="EMBL" id="CP000235">
    <property type="protein sequence ID" value="ABD43589.1"/>
    <property type="molecule type" value="Genomic_DNA"/>
</dbReference>
<reference evidence="1" key="2">
    <citation type="journal article" date="2011" name="Front. Microbiol.">
        <title>Global proteomic analysis of two tick-borne emerging zoonotic agents: anaplasma phagocytophilum and ehrlichia chaffeensis.</title>
        <authorList>
            <person name="Lin M."/>
            <person name="Kikuchi T."/>
            <person name="Brewer H.M."/>
            <person name="Norbeck A.D."/>
            <person name="Rikihisa Y."/>
        </authorList>
    </citation>
    <scope>NUCLEOTIDE SEQUENCE</scope>
    <source>
        <strain evidence="1">HZ</strain>
    </source>
</reference>
<gene>
    <name evidence="2" type="ordered locus">APH_0461</name>
    <name evidence="1" type="ordered locus">APH_0477</name>
</gene>
<dbReference type="PaxDb" id="212042-APH_0461"/>
<keyword evidence="3" id="KW-1185">Reference proteome</keyword>
<name>Q2GKM4_ANAPZ</name>
<dbReference type="HOGENOM" id="CLU_3354187_0_0_5"/>
<reference evidence="1 3" key="1">
    <citation type="journal article" date="2006" name="PLoS Genet.">
        <title>Comparative genomics of emerging human ehrlichiosis agents.</title>
        <authorList>
            <person name="Dunning Hotopp J.C."/>
            <person name="Lin M."/>
            <person name="Madupu R."/>
            <person name="Crabtree J."/>
            <person name="Angiuoli S.V."/>
            <person name="Eisen J.A."/>
            <person name="Seshadri R."/>
            <person name="Ren Q."/>
            <person name="Wu M."/>
            <person name="Utterback T.R."/>
            <person name="Smith S."/>
            <person name="Lewis M."/>
            <person name="Khouri H."/>
            <person name="Zhang C."/>
            <person name="Niu H."/>
            <person name="Lin Q."/>
            <person name="Ohashi N."/>
            <person name="Zhi N."/>
            <person name="Nelson W."/>
            <person name="Brinkac L.M."/>
            <person name="Dodson R.J."/>
            <person name="Rosovitz M.J."/>
            <person name="Sundaram J."/>
            <person name="Daugherty S.C."/>
            <person name="Davidsen T."/>
            <person name="Durkin A.S."/>
            <person name="Gwinn M."/>
            <person name="Haft D.H."/>
            <person name="Selengut J.D."/>
            <person name="Sullivan S.A."/>
            <person name="Zafar N."/>
            <person name="Zhou L."/>
            <person name="Benahmed F."/>
            <person name="Forberger H."/>
            <person name="Halpin R."/>
            <person name="Mulligan S."/>
            <person name="Robinson J."/>
            <person name="White O."/>
            <person name="Rikihisa Y."/>
            <person name="Tettelin H."/>
        </authorList>
    </citation>
    <scope>NUCLEOTIDE SEQUENCE [LARGE SCALE GENOMIC DNA]</scope>
    <source>
        <strain evidence="1 3">HZ</strain>
    </source>
</reference>
<evidence type="ECO:0000313" key="3">
    <source>
        <dbReference type="Proteomes" id="UP000001943"/>
    </source>
</evidence>
<organism evidence="1 3">
    <name type="scientific">Anaplasma phagocytophilum (strain HZ)</name>
    <dbReference type="NCBI Taxonomy" id="212042"/>
    <lineage>
        <taxon>Bacteria</taxon>
        <taxon>Pseudomonadati</taxon>
        <taxon>Pseudomonadota</taxon>
        <taxon>Alphaproteobacteria</taxon>
        <taxon>Rickettsiales</taxon>
        <taxon>Anaplasmataceae</taxon>
        <taxon>Anaplasma</taxon>
        <taxon>phagocytophilum group</taxon>
    </lineage>
</organism>
<evidence type="ECO:0000313" key="1">
    <source>
        <dbReference type="EMBL" id="ABD43589.1"/>
    </source>
</evidence>
<dbReference type="EMBL" id="CP000235">
    <property type="protein sequence ID" value="ABD44110.1"/>
    <property type="molecule type" value="Genomic_DNA"/>
</dbReference>
<dbReference type="KEGG" id="aph:APH_0477"/>
<accession>Q2GKM4</accession>
<dbReference type="Proteomes" id="UP000001943">
    <property type="component" value="Chromosome"/>
</dbReference>
<evidence type="ECO:0000313" key="2">
    <source>
        <dbReference type="EMBL" id="ABD44110.1"/>
    </source>
</evidence>
<dbReference type="KEGG" id="aph:APH_0461"/>
<dbReference type="EnsemblBacteria" id="ABD43589">
    <property type="protein sequence ID" value="ABD43589"/>
    <property type="gene ID" value="APH_0477"/>
</dbReference>
<protein>
    <submittedName>
        <fullName evidence="1">Uncharacterized protein</fullName>
    </submittedName>
</protein>
<sequence length="36" mass="3996">MCICVEAVSDGLAVGLLVRKKGFTHFENWPTVMDNN</sequence>
<dbReference type="AlphaFoldDB" id="Q2GKM4"/>
<dbReference type="EnsemblBacteria" id="ABD44110">
    <property type="protein sequence ID" value="ABD44110"/>
    <property type="gene ID" value="APH_0461"/>
</dbReference>